<gene>
    <name evidence="9" type="ORF">CRD60_00485</name>
</gene>
<keyword evidence="10" id="KW-1185">Reference proteome</keyword>
<evidence type="ECO:0000256" key="3">
    <source>
        <dbReference type="ARBA" id="ARBA00022576"/>
    </source>
</evidence>
<dbReference type="PANTHER" id="PTHR43488">
    <property type="entry name" value="GLUTAMATE-PYRUVATE AMINOTRANSFERASE ALAA"/>
    <property type="match status" value="1"/>
</dbReference>
<dbReference type="Gene3D" id="3.90.1150.10">
    <property type="entry name" value="Aspartate Aminotransferase, domain 1"/>
    <property type="match status" value="1"/>
</dbReference>
<dbReference type="EMBL" id="PDCG01000001">
    <property type="protein sequence ID" value="RBP98386.1"/>
    <property type="molecule type" value="Genomic_DNA"/>
</dbReference>
<organism evidence="9 10">
    <name type="scientific">Bifidobacterium aemilianum</name>
    <dbReference type="NCBI Taxonomy" id="2493120"/>
    <lineage>
        <taxon>Bacteria</taxon>
        <taxon>Bacillati</taxon>
        <taxon>Actinomycetota</taxon>
        <taxon>Actinomycetes</taxon>
        <taxon>Bifidobacteriales</taxon>
        <taxon>Bifidobacteriaceae</taxon>
        <taxon>Bifidobacterium</taxon>
    </lineage>
</organism>
<evidence type="ECO:0000256" key="6">
    <source>
        <dbReference type="ARBA" id="ARBA00026106"/>
    </source>
</evidence>
<evidence type="ECO:0000313" key="10">
    <source>
        <dbReference type="Proteomes" id="UP000252530"/>
    </source>
</evidence>
<feature type="domain" description="Aminotransferase class I/classII large" evidence="8">
    <location>
        <begin position="54"/>
        <end position="365"/>
    </location>
</feature>
<reference evidence="9 10" key="1">
    <citation type="submission" date="2017-10" db="EMBL/GenBank/DDBJ databases">
        <title>Bifidobacterium xylocopum sp. nov. and Bifidobacterium aemilianum sp. nov., from the carpenter bee (Xylocopa violacea) digestive tract.</title>
        <authorList>
            <person name="Alberoni D."/>
            <person name="Baffoni L."/>
            <person name="Di Gioia D."/>
            <person name="Gaggia F."/>
            <person name="Biavati B."/>
        </authorList>
    </citation>
    <scope>NUCLEOTIDE SEQUENCE [LARGE SCALE GENOMIC DNA]</scope>
    <source>
        <strain evidence="9 10">XV10</strain>
    </source>
</reference>
<evidence type="ECO:0000256" key="1">
    <source>
        <dbReference type="ARBA" id="ARBA00001933"/>
    </source>
</evidence>
<dbReference type="GO" id="GO:0030170">
    <property type="term" value="F:pyridoxal phosphate binding"/>
    <property type="evidence" value="ECO:0007669"/>
    <property type="project" value="InterPro"/>
</dbReference>
<dbReference type="InterPro" id="IPR015424">
    <property type="entry name" value="PyrdxlP-dep_Trfase"/>
</dbReference>
<dbReference type="EC" id="2.6.1.2" evidence="6"/>
<sequence length="398" mass="43105">MRFSSRVDISDPNPIAQAEAKAKAQGLSLRRLNDSNPTRHGLSPAQIPTVYSADPRGPQAARRALAQFLSERQAPAGSGQGQEGAGVDPDSLYLLSSTSQAYSWLIKLLCDAGDAILAPAPGYPLIDSIARLECAQALQYRLVYDGSWWIDLAALRSQLEGPQGQRIRALVVINPNNPTGSYAKPEERRELVALCSRHEIALIADEVFFDYDLEPLPGRSRFAGESGVLTFALDGFSKMLAAPQAKVGWIQVSGPAGITSQAQRRLDMIADDYLPMSDIIVERIPDLLAAAPAHTAMVKARTQANLKTLRGLLASDPRSLLTLERPEGGWNVLVRMPAALGEDRLVLDLIDQHGLSGQPGYFFDMVSNGYMAVSLLPEPEPFASNIKALQESVNRLLG</sequence>
<dbReference type="InterPro" id="IPR015421">
    <property type="entry name" value="PyrdxlP-dep_Trfase_major"/>
</dbReference>
<name>A0A366K9I5_9BIFI</name>
<dbReference type="AlphaFoldDB" id="A0A366K9I5"/>
<accession>A0A366K9I5</accession>
<dbReference type="InterPro" id="IPR051926">
    <property type="entry name" value="Ala_Aminotransferase"/>
</dbReference>
<feature type="region of interest" description="Disordered" evidence="7">
    <location>
        <begin position="32"/>
        <end position="56"/>
    </location>
</feature>
<keyword evidence="4 9" id="KW-0808">Transferase</keyword>
<comment type="caution">
    <text evidence="9">The sequence shown here is derived from an EMBL/GenBank/DDBJ whole genome shotgun (WGS) entry which is preliminary data.</text>
</comment>
<evidence type="ECO:0000256" key="7">
    <source>
        <dbReference type="SAM" id="MobiDB-lite"/>
    </source>
</evidence>
<dbReference type="SUPFAM" id="SSF53383">
    <property type="entry name" value="PLP-dependent transferases"/>
    <property type="match status" value="1"/>
</dbReference>
<dbReference type="Proteomes" id="UP000252530">
    <property type="component" value="Unassembled WGS sequence"/>
</dbReference>
<dbReference type="Pfam" id="PF00155">
    <property type="entry name" value="Aminotran_1_2"/>
    <property type="match status" value="1"/>
</dbReference>
<evidence type="ECO:0000259" key="8">
    <source>
        <dbReference type="Pfam" id="PF00155"/>
    </source>
</evidence>
<evidence type="ECO:0000256" key="4">
    <source>
        <dbReference type="ARBA" id="ARBA00022679"/>
    </source>
</evidence>
<comment type="similarity">
    <text evidence="2">Belongs to the class-I pyridoxal-phosphate-dependent aminotransferase family.</text>
</comment>
<evidence type="ECO:0000256" key="2">
    <source>
        <dbReference type="ARBA" id="ARBA00007441"/>
    </source>
</evidence>
<proteinExistence type="inferred from homology"/>
<keyword evidence="3 9" id="KW-0032">Aminotransferase</keyword>
<comment type="cofactor">
    <cofactor evidence="1">
        <name>pyridoxal 5'-phosphate</name>
        <dbReference type="ChEBI" id="CHEBI:597326"/>
    </cofactor>
</comment>
<dbReference type="InterPro" id="IPR015422">
    <property type="entry name" value="PyrdxlP-dep_Trfase_small"/>
</dbReference>
<dbReference type="OrthoDB" id="9763453at2"/>
<evidence type="ECO:0000256" key="5">
    <source>
        <dbReference type="ARBA" id="ARBA00022898"/>
    </source>
</evidence>
<keyword evidence="5" id="KW-0663">Pyridoxal phosphate</keyword>
<dbReference type="RefSeq" id="WP_113859365.1">
    <property type="nucleotide sequence ID" value="NZ_PDCG01000001.1"/>
</dbReference>
<dbReference type="Gene3D" id="3.40.640.10">
    <property type="entry name" value="Type I PLP-dependent aspartate aminotransferase-like (Major domain)"/>
    <property type="match status" value="1"/>
</dbReference>
<dbReference type="InterPro" id="IPR004839">
    <property type="entry name" value="Aminotransferase_I/II_large"/>
</dbReference>
<dbReference type="CDD" id="cd00609">
    <property type="entry name" value="AAT_like"/>
    <property type="match status" value="1"/>
</dbReference>
<evidence type="ECO:0000313" key="9">
    <source>
        <dbReference type="EMBL" id="RBP98386.1"/>
    </source>
</evidence>
<protein>
    <recommendedName>
        <fullName evidence="6">alanine transaminase</fullName>
        <ecNumber evidence="6">2.6.1.2</ecNumber>
    </recommendedName>
</protein>
<dbReference type="GO" id="GO:0004021">
    <property type="term" value="F:L-alanine:2-oxoglutarate aminotransferase activity"/>
    <property type="evidence" value="ECO:0007669"/>
    <property type="project" value="UniProtKB-EC"/>
</dbReference>
<dbReference type="PANTHER" id="PTHR43488:SF2">
    <property type="entry name" value="GLUTAMATE-PYRUVATE AMINOTRANSFERASE ALAA"/>
    <property type="match status" value="1"/>
</dbReference>